<evidence type="ECO:0000313" key="2">
    <source>
        <dbReference type="EMBL" id="GAA3393410.1"/>
    </source>
</evidence>
<dbReference type="Proteomes" id="UP001501676">
    <property type="component" value="Unassembled WGS sequence"/>
</dbReference>
<dbReference type="RefSeq" id="WP_345731498.1">
    <property type="nucleotide sequence ID" value="NZ_BAAAYN010000043.1"/>
</dbReference>
<comment type="caution">
    <text evidence="2">The sequence shown here is derived from an EMBL/GenBank/DDBJ whole genome shotgun (WGS) entry which is preliminary data.</text>
</comment>
<sequence>MRRPAAVVFGVGILLVLVAVSVFVVARDPAEPPTTEGAAAAERLATEAPAPPATTARAAQPITPQRLRIPGIGVDATVLPVGVEAATGEMEVPRAVDRVGWYRYGPALDAPAGSMVIAGHVDDASQGPGAFFELRDLGIDDRLVVTGTDGTDRRYRVVAREVFDKSAVPLDRLFSRDGAPRLTLVTCGGSFDRAARSYRDNVVVTAVEEAGR</sequence>
<proteinExistence type="predicted"/>
<evidence type="ECO:0000313" key="3">
    <source>
        <dbReference type="Proteomes" id="UP001501676"/>
    </source>
</evidence>
<reference evidence="3" key="1">
    <citation type="journal article" date="2019" name="Int. J. Syst. Evol. Microbiol.">
        <title>The Global Catalogue of Microorganisms (GCM) 10K type strain sequencing project: providing services to taxonomists for standard genome sequencing and annotation.</title>
        <authorList>
            <consortium name="The Broad Institute Genomics Platform"/>
            <consortium name="The Broad Institute Genome Sequencing Center for Infectious Disease"/>
            <person name="Wu L."/>
            <person name="Ma J."/>
        </authorList>
    </citation>
    <scope>NUCLEOTIDE SEQUENCE [LARGE SCALE GENOMIC DNA]</scope>
    <source>
        <strain evidence="3">JCM 9458</strain>
    </source>
</reference>
<protein>
    <recommendedName>
        <fullName evidence="4">Class F sortase</fullName>
    </recommendedName>
</protein>
<dbReference type="CDD" id="cd05829">
    <property type="entry name" value="Sortase_F"/>
    <property type="match status" value="1"/>
</dbReference>
<accession>A0ABP6T560</accession>
<keyword evidence="3" id="KW-1185">Reference proteome</keyword>
<evidence type="ECO:0000256" key="1">
    <source>
        <dbReference type="ARBA" id="ARBA00022801"/>
    </source>
</evidence>
<gene>
    <name evidence="2" type="ORF">GCM10020369_58820</name>
</gene>
<dbReference type="SUPFAM" id="SSF63817">
    <property type="entry name" value="Sortase"/>
    <property type="match status" value="1"/>
</dbReference>
<evidence type="ECO:0008006" key="4">
    <source>
        <dbReference type="Google" id="ProtNLM"/>
    </source>
</evidence>
<dbReference type="InterPro" id="IPR023365">
    <property type="entry name" value="Sortase_dom-sf"/>
</dbReference>
<dbReference type="InterPro" id="IPR005754">
    <property type="entry name" value="Sortase"/>
</dbReference>
<organism evidence="2 3">
    <name type="scientific">Cryptosporangium minutisporangium</name>
    <dbReference type="NCBI Taxonomy" id="113569"/>
    <lineage>
        <taxon>Bacteria</taxon>
        <taxon>Bacillati</taxon>
        <taxon>Actinomycetota</taxon>
        <taxon>Actinomycetes</taxon>
        <taxon>Cryptosporangiales</taxon>
        <taxon>Cryptosporangiaceae</taxon>
        <taxon>Cryptosporangium</taxon>
    </lineage>
</organism>
<dbReference type="InterPro" id="IPR042001">
    <property type="entry name" value="Sortase_F"/>
</dbReference>
<keyword evidence="1" id="KW-0378">Hydrolase</keyword>
<dbReference type="Gene3D" id="2.40.260.10">
    <property type="entry name" value="Sortase"/>
    <property type="match status" value="1"/>
</dbReference>
<name>A0ABP6T560_9ACTN</name>
<dbReference type="EMBL" id="BAAAYN010000043">
    <property type="protein sequence ID" value="GAA3393410.1"/>
    <property type="molecule type" value="Genomic_DNA"/>
</dbReference>
<dbReference type="Pfam" id="PF04203">
    <property type="entry name" value="Sortase"/>
    <property type="match status" value="1"/>
</dbReference>